<dbReference type="SUPFAM" id="SSF48264">
    <property type="entry name" value="Cytochrome P450"/>
    <property type="match status" value="1"/>
</dbReference>
<keyword evidence="2" id="KW-1185">Reference proteome</keyword>
<accession>A0A409X710</accession>
<organism evidence="1 2">
    <name type="scientific">Psilocybe cyanescens</name>
    <dbReference type="NCBI Taxonomy" id="93625"/>
    <lineage>
        <taxon>Eukaryota</taxon>
        <taxon>Fungi</taxon>
        <taxon>Dikarya</taxon>
        <taxon>Basidiomycota</taxon>
        <taxon>Agaricomycotina</taxon>
        <taxon>Agaricomycetes</taxon>
        <taxon>Agaricomycetidae</taxon>
        <taxon>Agaricales</taxon>
        <taxon>Agaricineae</taxon>
        <taxon>Strophariaceae</taxon>
        <taxon>Psilocybe</taxon>
    </lineage>
</organism>
<evidence type="ECO:0000313" key="1">
    <source>
        <dbReference type="EMBL" id="PPQ86494.1"/>
    </source>
</evidence>
<dbReference type="GO" id="GO:0004497">
    <property type="term" value="F:monooxygenase activity"/>
    <property type="evidence" value="ECO:0007669"/>
    <property type="project" value="InterPro"/>
</dbReference>
<dbReference type="GO" id="GO:0005506">
    <property type="term" value="F:iron ion binding"/>
    <property type="evidence" value="ECO:0007669"/>
    <property type="project" value="InterPro"/>
</dbReference>
<comment type="caution">
    <text evidence="1">The sequence shown here is derived from an EMBL/GenBank/DDBJ whole genome shotgun (WGS) entry which is preliminary data.</text>
</comment>
<gene>
    <name evidence="1" type="ORF">CVT25_008276</name>
</gene>
<dbReference type="OrthoDB" id="3934656at2759"/>
<name>A0A409X710_PSICY</name>
<dbReference type="EMBL" id="NHYD01002475">
    <property type="protein sequence ID" value="PPQ86494.1"/>
    <property type="molecule type" value="Genomic_DNA"/>
</dbReference>
<dbReference type="Gene3D" id="1.10.630.10">
    <property type="entry name" value="Cytochrome P450"/>
    <property type="match status" value="1"/>
</dbReference>
<protein>
    <submittedName>
        <fullName evidence="1">Uncharacterized protein</fullName>
    </submittedName>
</protein>
<dbReference type="GO" id="GO:0016705">
    <property type="term" value="F:oxidoreductase activity, acting on paired donors, with incorporation or reduction of molecular oxygen"/>
    <property type="evidence" value="ECO:0007669"/>
    <property type="project" value="InterPro"/>
</dbReference>
<dbReference type="AlphaFoldDB" id="A0A409X710"/>
<dbReference type="InterPro" id="IPR036396">
    <property type="entry name" value="Cyt_P450_sf"/>
</dbReference>
<dbReference type="STRING" id="93625.A0A409X710"/>
<reference evidence="1 2" key="1">
    <citation type="journal article" date="2018" name="Evol. Lett.">
        <title>Horizontal gene cluster transfer increased hallucinogenic mushroom diversity.</title>
        <authorList>
            <person name="Reynolds H.T."/>
            <person name="Vijayakumar V."/>
            <person name="Gluck-Thaler E."/>
            <person name="Korotkin H.B."/>
            <person name="Matheny P.B."/>
            <person name="Slot J.C."/>
        </authorList>
    </citation>
    <scope>NUCLEOTIDE SEQUENCE [LARGE SCALE GENOMIC DNA]</scope>
    <source>
        <strain evidence="1 2">2631</strain>
    </source>
</reference>
<dbReference type="InParanoid" id="A0A409X710"/>
<proteinExistence type="predicted"/>
<dbReference type="GO" id="GO:0020037">
    <property type="term" value="F:heme binding"/>
    <property type="evidence" value="ECO:0007669"/>
    <property type="project" value="InterPro"/>
</dbReference>
<dbReference type="Proteomes" id="UP000283269">
    <property type="component" value="Unassembled WGS sequence"/>
</dbReference>
<sequence length="151" mass="16823">MTHDEAVYPDAFSFKPDRFFNEGGVLNDDNRVLAYGFGRSLVVVLKVMYDLFPAPPEFASDNTLPALPSTMWLMIASVISCFDITKSKDENGNDIDINDDILDLGLLQCALYCFSRSNVYSLDFLPSQKAKFMCSFKVRSPAVEKLIVGGN</sequence>
<evidence type="ECO:0000313" key="2">
    <source>
        <dbReference type="Proteomes" id="UP000283269"/>
    </source>
</evidence>